<name>A0A9P1C1G2_9DINO</name>
<feature type="region of interest" description="Disordered" evidence="1">
    <location>
        <begin position="533"/>
        <end position="571"/>
    </location>
</feature>
<accession>A0A9P1C1G2</accession>
<evidence type="ECO:0000313" key="4">
    <source>
        <dbReference type="Proteomes" id="UP001152797"/>
    </source>
</evidence>
<dbReference type="EMBL" id="CAMXCT010000713">
    <property type="protein sequence ID" value="CAI3982403.1"/>
    <property type="molecule type" value="Genomic_DNA"/>
</dbReference>
<dbReference type="Proteomes" id="UP001152797">
    <property type="component" value="Unassembled WGS sequence"/>
</dbReference>
<gene>
    <name evidence="2" type="ORF">C1SCF055_LOCUS10102</name>
</gene>
<proteinExistence type="predicted"/>
<sequence>MPKFENVPELSFLRHQSAWQEDVRGFRLQPRQLPPKPYELQVVETVNLGDYVLQKCPEPAKMTKVIDELVTSRAPPIPGRIPTTLIPTENESSFWLALDRFDYSKDSKNGFYPSNQQFLAVLPEILKYGYKPSYGAVIVKFPHRARDGSRCISSHSVGIVDGFAKILAMLGILIIIKELELEESELNDPTLKNPLDMVADLGKALELERKMSTRGARMPLKDALNRVIADYNKLVTLKRHRVDSARRAMCYNLMRCPEEALALLHHHYDCYKHEVSGCKMISEEIMVLTPETVLLYFNRATGDFVRKASKEATRSAKKMAQLDPEQQVLLHDVCVLWLWVKKHMERKFTGEIVRQHEELFRDGFLDNDLQGVLKAKTDFEVDRIPFMLEAAGKSMDNFVAEHQDRSRNALQKSMEAAYGAFLEELRADQELHTRAWKSVQDFMQENCSIFAASKPTEAESTIMPSCRSWLKERAMEIGTASDDHTVAIFMNMPAIGVLSAIRMSFTLTLITNILSDFPVNGVAFLVFPNRSAQDGRKNETKEDEDHDTKVKVKADESDTEMDGADRTDAEAVEESVYGKRDGVVHGLVITHRDDRNVIRNTQGWKTGVVLGIRMLPRHEMWKPEAASPGRGLPHLGRAMTMVQELKQVCGGTDFIRTTLASFKVATSKSTLLVDAAGYDAWPALAGLQDVCDSKPCLSATICFGHSGQELLNRIGNEVYSAARDKHLQIPNFPDFAPVIAALKRGPPQETSKSYRVSCQQGSNLLVLESYAKKWLNYEHTADRAKMLIDEHNKEFNSTESFLLAERTSFSMQFGWAKLIFISQ</sequence>
<reference evidence="2" key="1">
    <citation type="submission" date="2022-10" db="EMBL/GenBank/DDBJ databases">
        <authorList>
            <person name="Chen Y."/>
            <person name="Dougan E. K."/>
            <person name="Chan C."/>
            <person name="Rhodes N."/>
            <person name="Thang M."/>
        </authorList>
    </citation>
    <scope>NUCLEOTIDE SEQUENCE</scope>
</reference>
<comment type="caution">
    <text evidence="2">The sequence shown here is derived from an EMBL/GenBank/DDBJ whole genome shotgun (WGS) entry which is preliminary data.</text>
</comment>
<evidence type="ECO:0000256" key="1">
    <source>
        <dbReference type="SAM" id="MobiDB-lite"/>
    </source>
</evidence>
<keyword evidence="4" id="KW-1185">Reference proteome</keyword>
<organism evidence="2">
    <name type="scientific">Cladocopium goreaui</name>
    <dbReference type="NCBI Taxonomy" id="2562237"/>
    <lineage>
        <taxon>Eukaryota</taxon>
        <taxon>Sar</taxon>
        <taxon>Alveolata</taxon>
        <taxon>Dinophyceae</taxon>
        <taxon>Suessiales</taxon>
        <taxon>Symbiodiniaceae</taxon>
        <taxon>Cladocopium</taxon>
    </lineage>
</organism>
<feature type="compositionally biased region" description="Basic and acidic residues" evidence="1">
    <location>
        <begin position="546"/>
        <end position="556"/>
    </location>
</feature>
<dbReference type="AlphaFoldDB" id="A0A9P1C1G2"/>
<evidence type="ECO:0000313" key="3">
    <source>
        <dbReference type="EMBL" id="CAL1135778.1"/>
    </source>
</evidence>
<dbReference type="EMBL" id="CAMXCT020000713">
    <property type="protein sequence ID" value="CAL1135778.1"/>
    <property type="molecule type" value="Genomic_DNA"/>
</dbReference>
<evidence type="ECO:0000313" key="2">
    <source>
        <dbReference type="EMBL" id="CAI3982403.1"/>
    </source>
</evidence>
<protein>
    <submittedName>
        <fullName evidence="2">Uncharacterized protein</fullName>
    </submittedName>
</protein>
<dbReference type="EMBL" id="CAMXCT030000713">
    <property type="protein sequence ID" value="CAL4769715.1"/>
    <property type="molecule type" value="Genomic_DNA"/>
</dbReference>
<reference evidence="3" key="2">
    <citation type="submission" date="2024-04" db="EMBL/GenBank/DDBJ databases">
        <authorList>
            <person name="Chen Y."/>
            <person name="Shah S."/>
            <person name="Dougan E. K."/>
            <person name="Thang M."/>
            <person name="Chan C."/>
        </authorList>
    </citation>
    <scope>NUCLEOTIDE SEQUENCE [LARGE SCALE GENOMIC DNA]</scope>
</reference>